<dbReference type="PANTHER" id="PTHR37422:SF13">
    <property type="entry name" value="LIPOPOLYSACCHARIDE BIOSYNTHESIS PROTEIN PA4999-RELATED"/>
    <property type="match status" value="1"/>
</dbReference>
<feature type="transmembrane region" description="Helical" evidence="5">
    <location>
        <begin position="110"/>
        <end position="132"/>
    </location>
</feature>
<feature type="domain" description="O-antigen ligase-related" evidence="6">
    <location>
        <begin position="193"/>
        <end position="325"/>
    </location>
</feature>
<dbReference type="PANTHER" id="PTHR37422">
    <property type="entry name" value="TEICHURONIC ACID BIOSYNTHESIS PROTEIN TUAE"/>
    <property type="match status" value="1"/>
</dbReference>
<evidence type="ECO:0000256" key="1">
    <source>
        <dbReference type="ARBA" id="ARBA00004141"/>
    </source>
</evidence>
<dbReference type="eggNOG" id="COG3307">
    <property type="taxonomic scope" value="Bacteria"/>
</dbReference>
<feature type="transmembrane region" description="Helical" evidence="5">
    <location>
        <begin position="48"/>
        <end position="68"/>
    </location>
</feature>
<evidence type="ECO:0000256" key="2">
    <source>
        <dbReference type="ARBA" id="ARBA00022692"/>
    </source>
</evidence>
<comment type="subcellular location">
    <subcellularLocation>
        <location evidence="1">Membrane</location>
        <topology evidence="1">Multi-pass membrane protein</topology>
    </subcellularLocation>
</comment>
<dbReference type="HOGENOM" id="CLU_650020_0_0_3"/>
<dbReference type="GO" id="GO:0016020">
    <property type="term" value="C:membrane"/>
    <property type="evidence" value="ECO:0007669"/>
    <property type="project" value="UniProtKB-SubCell"/>
</dbReference>
<feature type="transmembrane region" description="Helical" evidence="5">
    <location>
        <begin position="193"/>
        <end position="219"/>
    </location>
</feature>
<evidence type="ECO:0000313" key="7">
    <source>
        <dbReference type="EMBL" id="AFY94250.1"/>
    </source>
</evidence>
<dbReference type="Pfam" id="PF04932">
    <property type="entry name" value="Wzy_C"/>
    <property type="match status" value="1"/>
</dbReference>
<dbReference type="Proteomes" id="UP000010366">
    <property type="component" value="Chromosome"/>
</dbReference>
<dbReference type="GO" id="GO:0016874">
    <property type="term" value="F:ligase activity"/>
    <property type="evidence" value="ECO:0007669"/>
    <property type="project" value="UniProtKB-KW"/>
</dbReference>
<feature type="transmembrane region" description="Helical" evidence="5">
    <location>
        <begin position="309"/>
        <end position="332"/>
    </location>
</feature>
<dbReference type="InterPro" id="IPR051533">
    <property type="entry name" value="WaaL-like"/>
</dbReference>
<evidence type="ECO:0000259" key="6">
    <source>
        <dbReference type="Pfam" id="PF04932"/>
    </source>
</evidence>
<dbReference type="EMBL" id="CP003600">
    <property type="protein sequence ID" value="AFY94250.1"/>
    <property type="molecule type" value="Genomic_DNA"/>
</dbReference>
<evidence type="ECO:0000256" key="3">
    <source>
        <dbReference type="ARBA" id="ARBA00022989"/>
    </source>
</evidence>
<keyword evidence="2 5" id="KW-0812">Transmembrane</keyword>
<reference evidence="7 8" key="1">
    <citation type="submission" date="2012-05" db="EMBL/GenBank/DDBJ databases">
        <title>Finished chromosome of genome of Chamaesiphon sp. PCC 6605.</title>
        <authorList>
            <consortium name="US DOE Joint Genome Institute"/>
            <person name="Gugger M."/>
            <person name="Coursin T."/>
            <person name="Rippka R."/>
            <person name="Tandeau De Marsac N."/>
            <person name="Huntemann M."/>
            <person name="Wei C.-L."/>
            <person name="Han J."/>
            <person name="Detter J.C."/>
            <person name="Han C."/>
            <person name="Tapia R."/>
            <person name="Chen A."/>
            <person name="Kyrpides N."/>
            <person name="Mavromatis K."/>
            <person name="Markowitz V."/>
            <person name="Szeto E."/>
            <person name="Ivanova N."/>
            <person name="Pagani I."/>
            <person name="Pati A."/>
            <person name="Goodwin L."/>
            <person name="Nordberg H.P."/>
            <person name="Cantor M.N."/>
            <person name="Hua S.X."/>
            <person name="Woyke T."/>
            <person name="Kerfeld C.A."/>
        </authorList>
    </citation>
    <scope>NUCLEOTIDE SEQUENCE [LARGE SCALE GENOMIC DNA]</scope>
    <source>
        <strain evidence="8">ATCC 27169 / PCC 6605</strain>
    </source>
</reference>
<name>K9UHH1_CHAP6</name>
<protein>
    <submittedName>
        <fullName evidence="7">Lipid A core-O-antigen ligase-like enyme</fullName>
    </submittedName>
</protein>
<evidence type="ECO:0000256" key="4">
    <source>
        <dbReference type="ARBA" id="ARBA00023136"/>
    </source>
</evidence>
<feature type="transmembrane region" description="Helical" evidence="5">
    <location>
        <begin position="374"/>
        <end position="394"/>
    </location>
</feature>
<evidence type="ECO:0000256" key="5">
    <source>
        <dbReference type="SAM" id="Phobius"/>
    </source>
</evidence>
<keyword evidence="4 5" id="KW-0472">Membrane</keyword>
<keyword evidence="3 5" id="KW-1133">Transmembrane helix</keyword>
<dbReference type="KEGG" id="cmp:Cha6605_3240"/>
<feature type="transmembrane region" description="Helical" evidence="5">
    <location>
        <begin position="352"/>
        <end position="368"/>
    </location>
</feature>
<feature type="transmembrane region" description="Helical" evidence="5">
    <location>
        <begin position="152"/>
        <end position="172"/>
    </location>
</feature>
<proteinExistence type="predicted"/>
<evidence type="ECO:0000313" key="8">
    <source>
        <dbReference type="Proteomes" id="UP000010366"/>
    </source>
</evidence>
<feature type="transmembrane region" description="Helical" evidence="5">
    <location>
        <begin position="12"/>
        <end position="36"/>
    </location>
</feature>
<dbReference type="AlphaFoldDB" id="K9UHH1"/>
<feature type="transmembrane region" description="Helical" evidence="5">
    <location>
        <begin position="270"/>
        <end position="289"/>
    </location>
</feature>
<sequence>MCLLPFSTGTGAGSFVVTFAFPFLVLLAVFIFGNLISRKERINYPDDLKLTLLCALIHTFSILITSLMNESLIQSFARSIFSLIGYLILLYITSNASISKDAKLAYNKISWVLILSGTVMAIYFIVNFLLAIQQNSLDKVLLERENGGLMSLPWGASNTIAGCLMMPFFLALERAFNMQPFGKKQKSPLMFGFMLIIIIAILITQSRNVIVTLAMGTIFIGGLTKNIKPTLIFLTILGIVFVLLLSLLGQDLETIFAARLGDRAQDVGGFNGRTTLWEVSLAYFALHPFQPLGYFGMLGELGHTAHNVFLTTLLEQGVLGLIAYLLFLINNFWYCVKKMNSKSLSFMARKRMTLYLIAMLCILLQLQFEDSNLTAQNIIFQWIFLALMYLSSYCDTPEDADDNRANALLADASMRNRARSSY</sequence>
<organism evidence="7 8">
    <name type="scientific">Chamaesiphon minutus (strain ATCC 27169 / PCC 6605)</name>
    <dbReference type="NCBI Taxonomy" id="1173020"/>
    <lineage>
        <taxon>Bacteria</taxon>
        <taxon>Bacillati</taxon>
        <taxon>Cyanobacteriota</taxon>
        <taxon>Cyanophyceae</taxon>
        <taxon>Gomontiellales</taxon>
        <taxon>Chamaesiphonaceae</taxon>
        <taxon>Chamaesiphon</taxon>
    </lineage>
</organism>
<gene>
    <name evidence="7" type="ORF">Cha6605_3240</name>
</gene>
<accession>K9UHH1</accession>
<dbReference type="InterPro" id="IPR007016">
    <property type="entry name" value="O-antigen_ligase-rel_domated"/>
</dbReference>
<keyword evidence="7" id="KW-0436">Ligase</keyword>
<feature type="transmembrane region" description="Helical" evidence="5">
    <location>
        <begin position="80"/>
        <end position="98"/>
    </location>
</feature>
<keyword evidence="8" id="KW-1185">Reference proteome</keyword>
<feature type="transmembrane region" description="Helical" evidence="5">
    <location>
        <begin position="231"/>
        <end position="249"/>
    </location>
</feature>
<dbReference type="STRING" id="1173020.Cha6605_3240"/>